<dbReference type="AlphaFoldDB" id="A0A0E9T8M4"/>
<dbReference type="EMBL" id="GBXM01058835">
    <property type="protein sequence ID" value="JAH49742.1"/>
    <property type="molecule type" value="Transcribed_RNA"/>
</dbReference>
<organism evidence="2">
    <name type="scientific">Anguilla anguilla</name>
    <name type="common">European freshwater eel</name>
    <name type="synonym">Muraena anguilla</name>
    <dbReference type="NCBI Taxonomy" id="7936"/>
    <lineage>
        <taxon>Eukaryota</taxon>
        <taxon>Metazoa</taxon>
        <taxon>Chordata</taxon>
        <taxon>Craniata</taxon>
        <taxon>Vertebrata</taxon>
        <taxon>Euteleostomi</taxon>
        <taxon>Actinopterygii</taxon>
        <taxon>Neopterygii</taxon>
        <taxon>Teleostei</taxon>
        <taxon>Anguilliformes</taxon>
        <taxon>Anguillidae</taxon>
        <taxon>Anguilla</taxon>
    </lineage>
</organism>
<feature type="transmembrane region" description="Helical" evidence="1">
    <location>
        <begin position="20"/>
        <end position="41"/>
    </location>
</feature>
<evidence type="ECO:0000313" key="2">
    <source>
        <dbReference type="EMBL" id="JAH49742.1"/>
    </source>
</evidence>
<name>A0A0E9T8M4_ANGAN</name>
<keyword evidence="1" id="KW-0472">Membrane</keyword>
<keyword evidence="1" id="KW-0812">Transmembrane</keyword>
<protein>
    <submittedName>
        <fullName evidence="2">Uncharacterized protein</fullName>
    </submittedName>
</protein>
<reference evidence="2" key="1">
    <citation type="submission" date="2014-11" db="EMBL/GenBank/DDBJ databases">
        <authorList>
            <person name="Amaro Gonzalez C."/>
        </authorList>
    </citation>
    <scope>NUCLEOTIDE SEQUENCE</scope>
</reference>
<keyword evidence="1" id="KW-1133">Transmembrane helix</keyword>
<sequence>MHIQLYTHCYPNNNTVIVCLLYVVLHRHFVLGITFIGILILRNELSYSVFIVMLLHVLKMCNHGQS</sequence>
<evidence type="ECO:0000256" key="1">
    <source>
        <dbReference type="SAM" id="Phobius"/>
    </source>
</evidence>
<proteinExistence type="predicted"/>
<accession>A0A0E9T8M4</accession>
<reference evidence="2" key="2">
    <citation type="journal article" date="2015" name="Fish Shellfish Immunol.">
        <title>Early steps in the European eel (Anguilla anguilla)-Vibrio vulnificus interaction in the gills: Role of the RtxA13 toxin.</title>
        <authorList>
            <person name="Callol A."/>
            <person name="Pajuelo D."/>
            <person name="Ebbesson L."/>
            <person name="Teles M."/>
            <person name="MacKenzie S."/>
            <person name="Amaro C."/>
        </authorList>
    </citation>
    <scope>NUCLEOTIDE SEQUENCE</scope>
</reference>